<gene>
    <name evidence="14" type="ORF">TTHERM_00503840</name>
</gene>
<dbReference type="SUPFAM" id="SSF52467">
    <property type="entry name" value="DHS-like NAD/FAD-binding domain"/>
    <property type="match status" value="1"/>
</dbReference>
<keyword evidence="6" id="KW-0456">Lyase</keyword>
<dbReference type="InterPro" id="IPR012001">
    <property type="entry name" value="Thiamin_PyroP_enz_TPP-bd_dom"/>
</dbReference>
<dbReference type="GO" id="GO:0000287">
    <property type="term" value="F:magnesium ion binding"/>
    <property type="evidence" value="ECO:0007669"/>
    <property type="project" value="InterPro"/>
</dbReference>
<evidence type="ECO:0000256" key="4">
    <source>
        <dbReference type="ARBA" id="ARBA00022842"/>
    </source>
</evidence>
<dbReference type="Proteomes" id="UP000009168">
    <property type="component" value="Unassembled WGS sequence"/>
</dbReference>
<dbReference type="STRING" id="312017.I7MIT6"/>
<dbReference type="eggNOG" id="KOG1185">
    <property type="taxonomic scope" value="Eukaryota"/>
</dbReference>
<evidence type="ECO:0000256" key="8">
    <source>
        <dbReference type="ARBA" id="ARBA00044454"/>
    </source>
</evidence>
<dbReference type="InterPro" id="IPR011766">
    <property type="entry name" value="TPP_enzyme_TPP-bd"/>
</dbReference>
<evidence type="ECO:0000256" key="2">
    <source>
        <dbReference type="ARBA" id="ARBA00007812"/>
    </source>
</evidence>
<dbReference type="InterPro" id="IPR012000">
    <property type="entry name" value="Thiamin_PyroP_enz_cen_dom"/>
</dbReference>
<feature type="domain" description="Thiamine pyrophosphate enzyme N-terminal TPP-binding" evidence="13">
    <location>
        <begin position="21"/>
        <end position="133"/>
    </location>
</feature>
<dbReference type="EC" id="4.1.2.63" evidence="9"/>
<dbReference type="CDD" id="cd07035">
    <property type="entry name" value="TPP_PYR_POX_like"/>
    <property type="match status" value="1"/>
</dbReference>
<comment type="catalytic activity">
    <reaction evidence="7">
        <text>a 2-hydroxy-3-methyl fatty acyl-CoA = a 2-methyl-branched fatty aldehyde + formyl-CoA</text>
        <dbReference type="Rhea" id="RHEA:25375"/>
        <dbReference type="ChEBI" id="CHEBI:49188"/>
        <dbReference type="ChEBI" id="CHEBI:57376"/>
        <dbReference type="ChEBI" id="CHEBI:58783"/>
        <dbReference type="EC" id="4.1.2.63"/>
    </reaction>
    <physiologicalReaction direction="left-to-right" evidence="7">
        <dbReference type="Rhea" id="RHEA:25376"/>
    </physiologicalReaction>
</comment>
<dbReference type="GO" id="GO:0001561">
    <property type="term" value="P:fatty acid alpha-oxidation"/>
    <property type="evidence" value="ECO:0007669"/>
    <property type="project" value="TreeGrafter"/>
</dbReference>
<evidence type="ECO:0000256" key="3">
    <source>
        <dbReference type="ARBA" id="ARBA00022723"/>
    </source>
</evidence>
<evidence type="ECO:0000256" key="9">
    <source>
        <dbReference type="ARBA" id="ARBA00044518"/>
    </source>
</evidence>
<dbReference type="OrthoDB" id="16262at2759"/>
<evidence type="ECO:0000313" key="14">
    <source>
        <dbReference type="EMBL" id="EAR94938.3"/>
    </source>
</evidence>
<evidence type="ECO:0000259" key="13">
    <source>
        <dbReference type="Pfam" id="PF02776"/>
    </source>
</evidence>
<comment type="cofactor">
    <cofactor evidence="1">
        <name>thiamine diphosphate</name>
        <dbReference type="ChEBI" id="CHEBI:58937"/>
    </cofactor>
</comment>
<evidence type="ECO:0000256" key="5">
    <source>
        <dbReference type="ARBA" id="ARBA00023052"/>
    </source>
</evidence>
<keyword evidence="3" id="KW-0479">Metal-binding</keyword>
<dbReference type="InterPro" id="IPR029035">
    <property type="entry name" value="DHS-like_NAD/FAD-binding_dom"/>
</dbReference>
<dbReference type="GO" id="GO:0030976">
    <property type="term" value="F:thiamine pyrophosphate binding"/>
    <property type="evidence" value="ECO:0007669"/>
    <property type="project" value="InterPro"/>
</dbReference>
<keyword evidence="4" id="KW-0460">Magnesium</keyword>
<dbReference type="Gene3D" id="3.40.50.1220">
    <property type="entry name" value="TPP-binding domain"/>
    <property type="match status" value="1"/>
</dbReference>
<dbReference type="InterPro" id="IPR045025">
    <property type="entry name" value="HACL1-like"/>
</dbReference>
<dbReference type="PANTHER" id="PTHR43710:SF2">
    <property type="entry name" value="2-HYDROXYACYL-COA LYASE 1"/>
    <property type="match status" value="1"/>
</dbReference>
<feature type="domain" description="Thiamine pyrophosphate enzyme TPP-binding" evidence="12">
    <location>
        <begin position="410"/>
        <end position="544"/>
    </location>
</feature>
<keyword evidence="5 10" id="KW-0786">Thiamine pyrophosphate</keyword>
<dbReference type="AlphaFoldDB" id="I7MIT6"/>
<evidence type="ECO:0000313" key="15">
    <source>
        <dbReference type="Proteomes" id="UP000009168"/>
    </source>
</evidence>
<evidence type="ECO:0000259" key="12">
    <source>
        <dbReference type="Pfam" id="PF02775"/>
    </source>
</evidence>
<dbReference type="Pfam" id="PF00205">
    <property type="entry name" value="TPP_enzyme_M"/>
    <property type="match status" value="1"/>
</dbReference>
<reference evidence="15" key="1">
    <citation type="journal article" date="2006" name="PLoS Biol.">
        <title>Macronuclear genome sequence of the ciliate Tetrahymena thermophila, a model eukaryote.</title>
        <authorList>
            <person name="Eisen J.A."/>
            <person name="Coyne R.S."/>
            <person name="Wu M."/>
            <person name="Wu D."/>
            <person name="Thiagarajan M."/>
            <person name="Wortman J.R."/>
            <person name="Badger J.H."/>
            <person name="Ren Q."/>
            <person name="Amedeo P."/>
            <person name="Jones K.M."/>
            <person name="Tallon L.J."/>
            <person name="Delcher A.L."/>
            <person name="Salzberg S.L."/>
            <person name="Silva J.C."/>
            <person name="Haas B.J."/>
            <person name="Majoros W.H."/>
            <person name="Farzad M."/>
            <person name="Carlton J.M."/>
            <person name="Smith R.K. Jr."/>
            <person name="Garg J."/>
            <person name="Pearlman R.E."/>
            <person name="Karrer K.M."/>
            <person name="Sun L."/>
            <person name="Manning G."/>
            <person name="Elde N.C."/>
            <person name="Turkewitz A.P."/>
            <person name="Asai D.J."/>
            <person name="Wilkes D.E."/>
            <person name="Wang Y."/>
            <person name="Cai H."/>
            <person name="Collins K."/>
            <person name="Stewart B.A."/>
            <person name="Lee S.R."/>
            <person name="Wilamowska K."/>
            <person name="Weinberg Z."/>
            <person name="Ruzzo W.L."/>
            <person name="Wloga D."/>
            <person name="Gaertig J."/>
            <person name="Frankel J."/>
            <person name="Tsao C.-C."/>
            <person name="Gorovsky M.A."/>
            <person name="Keeling P.J."/>
            <person name="Waller R.F."/>
            <person name="Patron N.J."/>
            <person name="Cherry J.M."/>
            <person name="Stover N.A."/>
            <person name="Krieger C.J."/>
            <person name="del Toro C."/>
            <person name="Ryder H.F."/>
            <person name="Williamson S.C."/>
            <person name="Barbeau R.A."/>
            <person name="Hamilton E.P."/>
            <person name="Orias E."/>
        </authorList>
    </citation>
    <scope>NUCLEOTIDE SEQUENCE [LARGE SCALE GENOMIC DNA]</scope>
    <source>
        <strain evidence="15">SB210</strain>
    </source>
</reference>
<keyword evidence="15" id="KW-1185">Reference proteome</keyword>
<evidence type="ECO:0000256" key="6">
    <source>
        <dbReference type="ARBA" id="ARBA00023239"/>
    </source>
</evidence>
<accession>I7MIT6</accession>
<evidence type="ECO:0000256" key="10">
    <source>
        <dbReference type="RuleBase" id="RU362132"/>
    </source>
</evidence>
<dbReference type="GeneID" id="7835323"/>
<feature type="domain" description="Thiamine pyrophosphate enzyme central" evidence="11">
    <location>
        <begin position="208"/>
        <end position="334"/>
    </location>
</feature>
<sequence length="574" mass="65038">MSIFFKENSSKQPIFQKKLGYNLLAEALQQQGLEYCFSVENSPVIQLEIALIANEIKNIGFKSQKGAVFAASAIGFMTGRPGICVFGREYDIIQVIEGLTNAWINGWPVIVISACKDIYNQAKGTHQEIDRKAFKKFYIKYSQKVTSVADIPMVIEKAYKMCVSGRAGPVYIEIPGNILDSQVPIQQALEPAIITQAPPVLSSYEDISIAADLLKKAKNPLIVIGPLNHAEEAEIKKLISKIYLPFLPTLFGKGVISDKHNCCVIQAQNYVLQNTDVILLIGTGLNWILDFGQYPQFNRDAQIIQIFNDPEYFNYFIQGTVNLCGNIQDTIRMLYLEMKGFNSRQIQIKWWQTIQQIIHRNEQVNKYLLFEEKQYLSFYSALGEIVNVLPKDFICVIEGDDIKNMARPIINQVKPKQYLSSGNSIIKGVSIPFCIASKCVYKNKPVVCIFDDESFNLSQADIEASSQYKLPFIAIIFNTKKYAGMYKKQSQENKQQNYQFVAHPSIRFEKAADNYGGVGILVNNLKELKQALNQAFKNQGRLYIINILIDQPLNQTEIEQKANYFRNSGINPKL</sequence>
<evidence type="ECO:0000256" key="7">
    <source>
        <dbReference type="ARBA" id="ARBA00044451"/>
    </source>
</evidence>
<dbReference type="GO" id="GO:0005777">
    <property type="term" value="C:peroxisome"/>
    <property type="evidence" value="ECO:0007669"/>
    <property type="project" value="TreeGrafter"/>
</dbReference>
<dbReference type="PANTHER" id="PTHR43710">
    <property type="entry name" value="2-HYDROXYACYL-COA LYASE"/>
    <property type="match status" value="1"/>
</dbReference>
<comment type="catalytic activity">
    <reaction evidence="8">
        <text>an (R)-2-hydroxy-long-chain-fatty acyl-CoA = a long-chain fatty aldehyde + formyl-CoA</text>
        <dbReference type="Rhea" id="RHEA:67444"/>
        <dbReference type="ChEBI" id="CHEBI:17176"/>
        <dbReference type="ChEBI" id="CHEBI:57376"/>
        <dbReference type="ChEBI" id="CHEBI:170012"/>
        <dbReference type="EC" id="4.1.2.63"/>
    </reaction>
    <physiologicalReaction direction="left-to-right" evidence="8">
        <dbReference type="Rhea" id="RHEA:67445"/>
    </physiologicalReaction>
</comment>
<organism evidence="14 15">
    <name type="scientific">Tetrahymena thermophila (strain SB210)</name>
    <dbReference type="NCBI Taxonomy" id="312017"/>
    <lineage>
        <taxon>Eukaryota</taxon>
        <taxon>Sar</taxon>
        <taxon>Alveolata</taxon>
        <taxon>Ciliophora</taxon>
        <taxon>Intramacronucleata</taxon>
        <taxon>Oligohymenophorea</taxon>
        <taxon>Hymenostomatida</taxon>
        <taxon>Tetrahymenina</taxon>
        <taxon>Tetrahymenidae</taxon>
        <taxon>Tetrahymena</taxon>
    </lineage>
</organism>
<dbReference type="InParanoid" id="I7MIT6"/>
<proteinExistence type="inferred from homology"/>
<protein>
    <recommendedName>
        <fullName evidence="9">2-hydroxyacyl-CoA lyase</fullName>
        <ecNumber evidence="9">4.1.2.63</ecNumber>
    </recommendedName>
</protein>
<evidence type="ECO:0000259" key="11">
    <source>
        <dbReference type="Pfam" id="PF00205"/>
    </source>
</evidence>
<dbReference type="FunCoup" id="I7MIT6">
    <property type="interactions" value="6"/>
</dbReference>
<dbReference type="RefSeq" id="XP_001015183.3">
    <property type="nucleotide sequence ID" value="XM_001015183.3"/>
</dbReference>
<dbReference type="Pfam" id="PF02776">
    <property type="entry name" value="TPP_enzyme_N"/>
    <property type="match status" value="1"/>
</dbReference>
<dbReference type="Pfam" id="PF02775">
    <property type="entry name" value="TPP_enzyme_C"/>
    <property type="match status" value="1"/>
</dbReference>
<dbReference type="SUPFAM" id="SSF52518">
    <property type="entry name" value="Thiamin diphosphate-binding fold (THDP-binding)"/>
    <property type="match status" value="2"/>
</dbReference>
<dbReference type="InterPro" id="IPR029061">
    <property type="entry name" value="THDP-binding"/>
</dbReference>
<comment type="similarity">
    <text evidence="2 10">Belongs to the TPP enzyme family.</text>
</comment>
<evidence type="ECO:0000256" key="1">
    <source>
        <dbReference type="ARBA" id="ARBA00001964"/>
    </source>
</evidence>
<dbReference type="Gene3D" id="3.40.50.970">
    <property type="match status" value="2"/>
</dbReference>
<dbReference type="KEGG" id="tet:TTHERM_00503840"/>
<dbReference type="GO" id="GO:0106359">
    <property type="term" value="F:2-hydroxyacyl-CoA lyase activity"/>
    <property type="evidence" value="ECO:0007669"/>
    <property type="project" value="UniProtKB-EC"/>
</dbReference>
<dbReference type="EMBL" id="GG662708">
    <property type="protein sequence ID" value="EAR94938.3"/>
    <property type="molecule type" value="Genomic_DNA"/>
</dbReference>
<name>I7MIT6_TETTS</name>